<evidence type="ECO:0000256" key="1">
    <source>
        <dbReference type="SAM" id="MobiDB-lite"/>
    </source>
</evidence>
<dbReference type="Proteomes" id="UP000248544">
    <property type="component" value="Unassembled WGS sequence"/>
</dbReference>
<protein>
    <submittedName>
        <fullName evidence="4">Uncharacterized protein</fullName>
    </submittedName>
</protein>
<accession>A0A2W2FZ08</accession>
<name>A0A2W2FZ08_9ACTN</name>
<dbReference type="AlphaFoldDB" id="A0A2W2FZ08"/>
<dbReference type="InterPro" id="IPR012551">
    <property type="entry name" value="DUF1707_SHOCT-like"/>
</dbReference>
<dbReference type="Pfam" id="PF08044">
    <property type="entry name" value="DUF1707"/>
    <property type="match status" value="1"/>
</dbReference>
<dbReference type="Pfam" id="PF09922">
    <property type="entry name" value="LiaF-like_C"/>
    <property type="match status" value="1"/>
</dbReference>
<feature type="domain" description="Cell wall-active antibiotics response LiaF-like C-terminal" evidence="3">
    <location>
        <begin position="119"/>
        <end position="175"/>
    </location>
</feature>
<dbReference type="PANTHER" id="PTHR40763:SF4">
    <property type="entry name" value="DUF1707 DOMAIN-CONTAINING PROTEIN"/>
    <property type="match status" value="1"/>
</dbReference>
<dbReference type="InterPro" id="IPR024425">
    <property type="entry name" value="LiaF-like_C"/>
</dbReference>
<sequence>MTSMQNLPERGDGSSQVRASDSNREQVAAMLGEAMATGQLSHDEYSERLDDLYTAKTLGELEVLTRDLQLGQERGPAPAPGGAPFSYAPASGTERDNVVAVFGGAHRKGNWRVRRRLFGTAVFGGIELDLSEAVFESREVEIRIFAVFGGVELRVPEGVEVRSEGSGIFGGFDVRGSSH</sequence>
<evidence type="ECO:0000313" key="5">
    <source>
        <dbReference type="Proteomes" id="UP000248544"/>
    </source>
</evidence>
<feature type="domain" description="DUF1707" evidence="2">
    <location>
        <begin position="17"/>
        <end position="69"/>
    </location>
</feature>
<feature type="region of interest" description="Disordered" evidence="1">
    <location>
        <begin position="1"/>
        <end position="23"/>
    </location>
</feature>
<evidence type="ECO:0000313" key="4">
    <source>
        <dbReference type="EMBL" id="PZG33625.1"/>
    </source>
</evidence>
<reference evidence="4 5" key="1">
    <citation type="submission" date="2018-01" db="EMBL/GenBank/DDBJ databases">
        <title>Draft genome sequence of Sphaerisporangium sp. 7K107.</title>
        <authorList>
            <person name="Sahin N."/>
            <person name="Saygin H."/>
            <person name="Ay H."/>
        </authorList>
    </citation>
    <scope>NUCLEOTIDE SEQUENCE [LARGE SCALE GENOMIC DNA]</scope>
    <source>
        <strain evidence="4 5">7K107</strain>
    </source>
</reference>
<organism evidence="4 5">
    <name type="scientific">Spongiactinospora gelatinilytica</name>
    <dbReference type="NCBI Taxonomy" id="2666298"/>
    <lineage>
        <taxon>Bacteria</taxon>
        <taxon>Bacillati</taxon>
        <taxon>Actinomycetota</taxon>
        <taxon>Actinomycetes</taxon>
        <taxon>Streptosporangiales</taxon>
        <taxon>Streptosporangiaceae</taxon>
        <taxon>Spongiactinospora</taxon>
    </lineage>
</organism>
<gene>
    <name evidence="4" type="ORF">C1I98_28640</name>
</gene>
<dbReference type="EMBL" id="POUA01000293">
    <property type="protein sequence ID" value="PZG33625.1"/>
    <property type="molecule type" value="Genomic_DNA"/>
</dbReference>
<feature type="non-terminal residue" evidence="4">
    <location>
        <position position="179"/>
    </location>
</feature>
<evidence type="ECO:0000259" key="2">
    <source>
        <dbReference type="Pfam" id="PF08044"/>
    </source>
</evidence>
<evidence type="ECO:0000259" key="3">
    <source>
        <dbReference type="Pfam" id="PF09922"/>
    </source>
</evidence>
<comment type="caution">
    <text evidence="4">The sequence shown here is derived from an EMBL/GenBank/DDBJ whole genome shotgun (WGS) entry which is preliminary data.</text>
</comment>
<keyword evidence="5" id="KW-1185">Reference proteome</keyword>
<dbReference type="PANTHER" id="PTHR40763">
    <property type="entry name" value="MEMBRANE PROTEIN-RELATED"/>
    <property type="match status" value="1"/>
</dbReference>
<proteinExistence type="predicted"/>